<name>A0ABW0ZET3_9ACTN</name>
<evidence type="ECO:0000313" key="2">
    <source>
        <dbReference type="Proteomes" id="UP001596072"/>
    </source>
</evidence>
<dbReference type="RefSeq" id="WP_136432964.1">
    <property type="nucleotide sequence ID" value="NZ_JBHSNS010000004.1"/>
</dbReference>
<proteinExistence type="predicted"/>
<organism evidence="1 2">
    <name type="scientific">Nocardioides vastitatis</name>
    <dbReference type="NCBI Taxonomy" id="2568655"/>
    <lineage>
        <taxon>Bacteria</taxon>
        <taxon>Bacillati</taxon>
        <taxon>Actinomycetota</taxon>
        <taxon>Actinomycetes</taxon>
        <taxon>Propionibacteriales</taxon>
        <taxon>Nocardioidaceae</taxon>
        <taxon>Nocardioides</taxon>
    </lineage>
</organism>
<gene>
    <name evidence="1" type="ORF">ACFPQB_10780</name>
</gene>
<protein>
    <submittedName>
        <fullName evidence="1">Uncharacterized protein</fullName>
    </submittedName>
</protein>
<sequence length="227" mass="23470">MTVIAVVAHPEARAALEAGWVIDSGRADLVDTGLCAMHPAPTGASAAERAMAIVRSLRDSLGDDVVHAATAELLCSALTTAEHLAPGRGPLGVAAELLASHGLARHLVDAEPAGSGIEPPMAATSPLPALPLTALVGSARAILQRVSAWDEATRRLHWDAALAGGRDVVVVAATEPAVTDLNLYGLIRHSGRRAMVFIEDSVPLTVADRFVPRHVARVGVGTLLRLA</sequence>
<comment type="caution">
    <text evidence="1">The sequence shown here is derived from an EMBL/GenBank/DDBJ whole genome shotgun (WGS) entry which is preliminary data.</text>
</comment>
<dbReference type="Proteomes" id="UP001596072">
    <property type="component" value="Unassembled WGS sequence"/>
</dbReference>
<reference evidence="2" key="1">
    <citation type="journal article" date="2019" name="Int. J. Syst. Evol. Microbiol.">
        <title>The Global Catalogue of Microorganisms (GCM) 10K type strain sequencing project: providing services to taxonomists for standard genome sequencing and annotation.</title>
        <authorList>
            <consortium name="The Broad Institute Genomics Platform"/>
            <consortium name="The Broad Institute Genome Sequencing Center for Infectious Disease"/>
            <person name="Wu L."/>
            <person name="Ma J."/>
        </authorList>
    </citation>
    <scope>NUCLEOTIDE SEQUENCE [LARGE SCALE GENOMIC DNA]</scope>
    <source>
        <strain evidence="2">YIM 94188</strain>
    </source>
</reference>
<dbReference type="EMBL" id="JBHSNS010000004">
    <property type="protein sequence ID" value="MFC5729401.1"/>
    <property type="molecule type" value="Genomic_DNA"/>
</dbReference>
<keyword evidence="2" id="KW-1185">Reference proteome</keyword>
<evidence type="ECO:0000313" key="1">
    <source>
        <dbReference type="EMBL" id="MFC5729401.1"/>
    </source>
</evidence>
<accession>A0ABW0ZET3</accession>